<keyword evidence="2" id="KW-1185">Reference proteome</keyword>
<dbReference type="EMBL" id="CZCS02000014">
    <property type="protein sequence ID" value="VXD14999.1"/>
    <property type="molecule type" value="Genomic_DNA"/>
</dbReference>
<protein>
    <submittedName>
        <fullName evidence="1">Uncharacterized protein</fullName>
    </submittedName>
</protein>
<evidence type="ECO:0000313" key="2">
    <source>
        <dbReference type="Proteomes" id="UP000182190"/>
    </source>
</evidence>
<name>A0A7Z9BIR8_9CYAN</name>
<accession>A0A7Z9BIR8</accession>
<proteinExistence type="predicted"/>
<dbReference type="Proteomes" id="UP000182190">
    <property type="component" value="Unassembled WGS sequence"/>
</dbReference>
<evidence type="ECO:0000313" key="1">
    <source>
        <dbReference type="EMBL" id="VXD14999.1"/>
    </source>
</evidence>
<organism evidence="1 2">
    <name type="scientific">Planktothrix paucivesiculata PCC 9631</name>
    <dbReference type="NCBI Taxonomy" id="671071"/>
    <lineage>
        <taxon>Bacteria</taxon>
        <taxon>Bacillati</taxon>
        <taxon>Cyanobacteriota</taxon>
        <taxon>Cyanophyceae</taxon>
        <taxon>Oscillatoriophycideae</taxon>
        <taxon>Oscillatoriales</taxon>
        <taxon>Microcoleaceae</taxon>
        <taxon>Planktothrix</taxon>
    </lineage>
</organism>
<dbReference type="AlphaFoldDB" id="A0A7Z9BIR8"/>
<gene>
    <name evidence="1" type="ORF">PL9631_1100041</name>
</gene>
<sequence length="44" mass="5225">MLYLAPYFCLSPINWNCVIVCSESFRTQKALKGLLRFKVQEIWD</sequence>
<reference evidence="1" key="1">
    <citation type="submission" date="2019-10" db="EMBL/GenBank/DDBJ databases">
        <authorList>
            <consortium name="Genoscope - CEA"/>
            <person name="William W."/>
        </authorList>
    </citation>
    <scope>NUCLEOTIDE SEQUENCE [LARGE SCALE GENOMIC DNA]</scope>
    <source>
        <strain evidence="1">BBR_PRJEB10994</strain>
    </source>
</reference>
<comment type="caution">
    <text evidence="1">The sequence shown here is derived from an EMBL/GenBank/DDBJ whole genome shotgun (WGS) entry which is preliminary data.</text>
</comment>